<dbReference type="VEuPathDB" id="TriTrypDB:BSAL_37480"/>
<dbReference type="InterPro" id="IPR016024">
    <property type="entry name" value="ARM-type_fold"/>
</dbReference>
<dbReference type="AlphaFoldDB" id="A0A0S4JTM1"/>
<accession>A0A0S4JTM1</accession>
<feature type="region of interest" description="Disordered" evidence="1">
    <location>
        <begin position="610"/>
        <end position="634"/>
    </location>
</feature>
<sequence>MSFLLDPALLLRQRQTAGLLVKRLALQSSVDVVGPIVTASQDPLLLALADAAPQVQTAVSMVLSTALKMMSLSRWPTLLERIALLAAAGEAQSRLPYFLGVSRCLQVIFEDCSGEMASLCEDPLQLSSLCDILEKCVRAVSFSSTTALHDLGLVATVWRACEALFVSGVVPQSSNMWSSSGGSSGQFGFADTDDDSSDDDGLMVKGTSPMKNQQQKQQPQLSRGQKKIRREQILRRLRMFVDVSVDSLRMFVPNMFMLGGSAPRSSSFSTELAAMNLITQLIGFWDRAGRFVGEVLPILLEFVQVVSTSKNGLTADCSPIQIVIVDLITELAQDHEANGVVESNLASVVNALLTVSLLTHDEVYELMEGESNAHEPDDERRVLLSMSRRGVSLLASAQPKQQNLLDVANEADDGDVEEQLEHGGESEGAMRDSVAWCWNCLAVSLPEELTTTLIPVLVQATMTATQQQPQQPLMFEAVLYTLSELIDELFVHIPQEILTAFLQQCESVLLRNDGSSTFAAMGAYAAIRRQSICCLERAAVGCLTASGDDCDGDDYEDGAPTAPPVVNPSYVLGILLQFISDDNKKVQLAAIRGVENVVIHSLRKQIDQDADDENDDFHNNNKIKSSTGNTTTTTTTTTLSAELLQQFYIMFVDLTRRQVLQVRSHAALCHTIGRIVEVDAEASTRVFFSSTGADGQTLATSVIHVLISAIHGALVAPLRQATQTQTVMPGRAARALASMSALCDSLEQLDPAALLSTTQSPSGEPVSVLFLVWSMVQEIIAQHMNSSNAVAADIALFHEEIIALALDCVSATCDVFDNYANDDDNNDDAASSSWDEVVPQAFASTTVASTALALLKEGLLLNPQSSMEPNLRRAAFGLLGDFVTCGAAVKCSVSGVLDDMFMACVMEAIPNNSTNLQQQQERWGAMDARSNALFCFSHLVRMCCGDSSQMIKHFPTFSAQPTLQITAVRGLLQQLDSGTVNNIHRTMKLNILLAVSSLVPLIADLVLTEFGVDAISALVKNASYYLASADDPEEVLAVLDGIGTFLQHAAARSSELVMSVLQTTEGRAAIARLSVQLSKKAIFSYHCDSLPTTTALWREISVAVLRSIAVPQKWNADELRITKKEATWLLKFVS</sequence>
<protein>
    <submittedName>
        <fullName evidence="2">Uncharacterized protein</fullName>
    </submittedName>
</protein>
<name>A0A0S4JTM1_BODSA</name>
<dbReference type="EMBL" id="CYKH01002044">
    <property type="protein sequence ID" value="CUG92473.1"/>
    <property type="molecule type" value="Genomic_DNA"/>
</dbReference>
<proteinExistence type="predicted"/>
<feature type="compositionally biased region" description="Acidic residues" evidence="1">
    <location>
        <begin position="191"/>
        <end position="201"/>
    </location>
</feature>
<evidence type="ECO:0000313" key="3">
    <source>
        <dbReference type="Proteomes" id="UP000051952"/>
    </source>
</evidence>
<feature type="region of interest" description="Disordered" evidence="1">
    <location>
        <begin position="188"/>
        <end position="227"/>
    </location>
</feature>
<evidence type="ECO:0000313" key="2">
    <source>
        <dbReference type="EMBL" id="CUG92473.1"/>
    </source>
</evidence>
<dbReference type="Gene3D" id="1.25.10.10">
    <property type="entry name" value="Leucine-rich Repeat Variant"/>
    <property type="match status" value="1"/>
</dbReference>
<evidence type="ECO:0000256" key="1">
    <source>
        <dbReference type="SAM" id="MobiDB-lite"/>
    </source>
</evidence>
<dbReference type="SUPFAM" id="SSF48371">
    <property type="entry name" value="ARM repeat"/>
    <property type="match status" value="1"/>
</dbReference>
<dbReference type="Proteomes" id="UP000051952">
    <property type="component" value="Unassembled WGS sequence"/>
</dbReference>
<gene>
    <name evidence="2" type="ORF">BSAL_37480</name>
</gene>
<reference evidence="3" key="1">
    <citation type="submission" date="2015-09" db="EMBL/GenBank/DDBJ databases">
        <authorList>
            <consortium name="Pathogen Informatics"/>
        </authorList>
    </citation>
    <scope>NUCLEOTIDE SEQUENCE [LARGE SCALE GENOMIC DNA]</scope>
    <source>
        <strain evidence="3">Lake Konstanz</strain>
    </source>
</reference>
<feature type="compositionally biased region" description="Low complexity" evidence="1">
    <location>
        <begin position="211"/>
        <end position="223"/>
    </location>
</feature>
<dbReference type="InterPro" id="IPR011989">
    <property type="entry name" value="ARM-like"/>
</dbReference>
<keyword evidence="3" id="KW-1185">Reference proteome</keyword>
<organism evidence="2 3">
    <name type="scientific">Bodo saltans</name>
    <name type="common">Flagellated protozoan</name>
    <dbReference type="NCBI Taxonomy" id="75058"/>
    <lineage>
        <taxon>Eukaryota</taxon>
        <taxon>Discoba</taxon>
        <taxon>Euglenozoa</taxon>
        <taxon>Kinetoplastea</taxon>
        <taxon>Metakinetoplastina</taxon>
        <taxon>Eubodonida</taxon>
        <taxon>Bodonidae</taxon>
        <taxon>Bodo</taxon>
    </lineage>
</organism>